<feature type="transmembrane region" description="Helical" evidence="1">
    <location>
        <begin position="139"/>
        <end position="159"/>
    </location>
</feature>
<feature type="transmembrane region" description="Helical" evidence="1">
    <location>
        <begin position="112"/>
        <end position="132"/>
    </location>
</feature>
<proteinExistence type="predicted"/>
<keyword evidence="1" id="KW-0472">Membrane</keyword>
<dbReference type="GO" id="GO:0016787">
    <property type="term" value="F:hydrolase activity"/>
    <property type="evidence" value="ECO:0007669"/>
    <property type="project" value="UniProtKB-KW"/>
</dbReference>
<dbReference type="EMBL" id="AP014836">
    <property type="protein sequence ID" value="BAW79550.1"/>
    <property type="molecule type" value="Genomic_DNA"/>
</dbReference>
<gene>
    <name evidence="2" type="ORF">TAO_0180</name>
</gene>
<keyword evidence="2" id="KW-0378">Hydrolase</keyword>
<evidence type="ECO:0000313" key="2">
    <source>
        <dbReference type="EMBL" id="BAW79550.1"/>
    </source>
</evidence>
<protein>
    <submittedName>
        <fullName evidence="2">Membrane-bound metal-dependent hydrolase</fullName>
    </submittedName>
</protein>
<evidence type="ECO:0000313" key="3">
    <source>
        <dbReference type="Proteomes" id="UP000243679"/>
    </source>
</evidence>
<evidence type="ECO:0000256" key="1">
    <source>
        <dbReference type="SAM" id="Phobius"/>
    </source>
</evidence>
<sequence>MANFNIHMLGAAAVSGIGVTTLLITRAFPPSMLMAYFILGILGGMLPDIDSKSSIAIRWVFSVLGVGIGFFLVLYFGTHYSLIELVILWGTCFIIVRYGVSSLLTKLTVHRGLIHSIPAGLSFSLGAVILAVQIFGISLLNAWLCGLFLFSGFITHLVLDELYSVDLRGIRVKKSFGSALSLGSFRTPFGTLLLYLLTGILVYLAPPIDKFLAFIYSSKLHQLLLKRLLPAEDWFHHLVTAIHRFLLP</sequence>
<keyword evidence="3" id="KW-1185">Reference proteome</keyword>
<feature type="transmembrane region" description="Helical" evidence="1">
    <location>
        <begin position="6"/>
        <end position="25"/>
    </location>
</feature>
<organism evidence="2 3">
    <name type="scientific">Candidatus Nitrosoglobus terrae</name>
    <dbReference type="NCBI Taxonomy" id="1630141"/>
    <lineage>
        <taxon>Bacteria</taxon>
        <taxon>Pseudomonadati</taxon>
        <taxon>Pseudomonadota</taxon>
        <taxon>Gammaproteobacteria</taxon>
        <taxon>Chromatiales</taxon>
        <taxon>Chromatiaceae</taxon>
        <taxon>Candidatus Nitrosoglobus</taxon>
    </lineage>
</organism>
<dbReference type="OrthoDB" id="5295350at2"/>
<feature type="transmembrane region" description="Helical" evidence="1">
    <location>
        <begin position="82"/>
        <end position="100"/>
    </location>
</feature>
<feature type="transmembrane region" description="Helical" evidence="1">
    <location>
        <begin position="55"/>
        <end position="75"/>
    </location>
</feature>
<dbReference type="InterPro" id="IPR007404">
    <property type="entry name" value="YdjM-like"/>
</dbReference>
<keyword evidence="1" id="KW-1133">Transmembrane helix</keyword>
<keyword evidence="1" id="KW-0812">Transmembrane</keyword>
<accession>A0A1Q2SKA7</accession>
<dbReference type="Pfam" id="PF04307">
    <property type="entry name" value="YdjM"/>
    <property type="match status" value="1"/>
</dbReference>
<feature type="transmembrane region" description="Helical" evidence="1">
    <location>
        <begin position="192"/>
        <end position="217"/>
    </location>
</feature>
<dbReference type="KEGG" id="ntt:TAO_0180"/>
<dbReference type="Proteomes" id="UP000243679">
    <property type="component" value="Chromosome"/>
</dbReference>
<name>A0A1Q2SKA7_9GAMM</name>
<dbReference type="RefSeq" id="WP_096526202.1">
    <property type="nucleotide sequence ID" value="NZ_AP014836.1"/>
</dbReference>
<dbReference type="AlphaFoldDB" id="A0A1Q2SKA7"/>
<reference evidence="2 3" key="1">
    <citation type="journal article" date="2017" name="ISME J.">
        <title>An acid-tolerant ammonia-oxidizing ?-proteobacterium from soil.</title>
        <authorList>
            <person name="Hayatsu M."/>
            <person name="Tago K."/>
            <person name="Uchiyama I."/>
            <person name="Toyoda A."/>
            <person name="Wang Y."/>
            <person name="Shimomura Y."/>
            <person name="Okubo T."/>
            <person name="Kurisu F."/>
            <person name="Hirono Y."/>
            <person name="Nonaka K."/>
            <person name="Akiyama H."/>
            <person name="Itoh T."/>
            <person name="Takami H."/>
        </authorList>
    </citation>
    <scope>NUCLEOTIDE SEQUENCE [LARGE SCALE GENOMIC DNA]</scope>
    <source>
        <strain evidence="2 3">TAO100</strain>
    </source>
</reference>